<dbReference type="OrthoDB" id="9768177at2"/>
<evidence type="ECO:0000256" key="7">
    <source>
        <dbReference type="PROSITE-ProRule" id="PRU01360"/>
    </source>
</evidence>
<dbReference type="Gene3D" id="2.40.170.20">
    <property type="entry name" value="TonB-dependent receptor, beta-barrel domain"/>
    <property type="match status" value="1"/>
</dbReference>
<reference evidence="10 11" key="1">
    <citation type="submission" date="2018-07" db="EMBL/GenBank/DDBJ databases">
        <title>Genome analysis of Larkinella rosea.</title>
        <authorList>
            <person name="Zhou Z."/>
            <person name="Wang G."/>
        </authorList>
    </citation>
    <scope>NUCLEOTIDE SEQUENCE [LARGE SCALE GENOMIC DNA]</scope>
    <source>
        <strain evidence="11">zzj9</strain>
    </source>
</reference>
<keyword evidence="3 7" id="KW-1134">Transmembrane beta strand</keyword>
<evidence type="ECO:0000256" key="2">
    <source>
        <dbReference type="ARBA" id="ARBA00022448"/>
    </source>
</evidence>
<comment type="caution">
    <text evidence="10">The sequence shown here is derived from an EMBL/GenBank/DDBJ whole genome shotgun (WGS) entry which is preliminary data.</text>
</comment>
<evidence type="ECO:0000256" key="5">
    <source>
        <dbReference type="ARBA" id="ARBA00023136"/>
    </source>
</evidence>
<dbReference type="NCBIfam" id="TIGR04056">
    <property type="entry name" value="OMP_RagA_SusC"/>
    <property type="match status" value="1"/>
</dbReference>
<dbReference type="Pfam" id="PF13715">
    <property type="entry name" value="CarbopepD_reg_2"/>
    <property type="match status" value="1"/>
</dbReference>
<dbReference type="SUPFAM" id="SSF56935">
    <property type="entry name" value="Porins"/>
    <property type="match status" value="1"/>
</dbReference>
<evidence type="ECO:0000256" key="3">
    <source>
        <dbReference type="ARBA" id="ARBA00022452"/>
    </source>
</evidence>
<dbReference type="Proteomes" id="UP000253383">
    <property type="component" value="Unassembled WGS sequence"/>
</dbReference>
<comment type="similarity">
    <text evidence="7">Belongs to the TonB-dependent receptor family.</text>
</comment>
<dbReference type="InterPro" id="IPR023997">
    <property type="entry name" value="TonB-dep_OMP_SusC/RagA_CS"/>
</dbReference>
<dbReference type="GO" id="GO:0009279">
    <property type="term" value="C:cell outer membrane"/>
    <property type="evidence" value="ECO:0007669"/>
    <property type="project" value="UniProtKB-SubCell"/>
</dbReference>
<comment type="subcellular location">
    <subcellularLocation>
        <location evidence="1 7">Cell outer membrane</location>
        <topology evidence="1 7">Multi-pass membrane protein</topology>
    </subcellularLocation>
</comment>
<dbReference type="EMBL" id="QOWE01000003">
    <property type="protein sequence ID" value="RCR70687.1"/>
    <property type="molecule type" value="Genomic_DNA"/>
</dbReference>
<dbReference type="NCBIfam" id="TIGR04057">
    <property type="entry name" value="SusC_RagA_signa"/>
    <property type="match status" value="1"/>
</dbReference>
<keyword evidence="11" id="KW-1185">Reference proteome</keyword>
<feature type="domain" description="TonB-dependent receptor plug" evidence="9">
    <location>
        <begin position="118"/>
        <end position="241"/>
    </location>
</feature>
<feature type="chain" id="PRO_5016835177" evidence="8">
    <location>
        <begin position="21"/>
        <end position="1069"/>
    </location>
</feature>
<evidence type="ECO:0000259" key="9">
    <source>
        <dbReference type="Pfam" id="PF07715"/>
    </source>
</evidence>
<dbReference type="SUPFAM" id="SSF49464">
    <property type="entry name" value="Carboxypeptidase regulatory domain-like"/>
    <property type="match status" value="1"/>
</dbReference>
<sequence length="1069" mass="116800">MTKCVQLTFFLLLCAFLSHAQQKAVRGKVITAEERTVLPGVTVSVKGNQQIGTVTGAQGEYQINVPAGATTLVFSSIGFQTQEVTIGSQTTIDVSLPTDTKQLTEVVVTAVGITREKKALGYSVSTINSSKIAQISEPDPLRSLSGKVAGVNVQGSGGAAGGSTNITIRGNSSLSNNNQPLFVVDGVPFDNSSFLTDGGQQGGASFTNRAFDLDPNNIESMTVLKGAAAAALYGSRAANGAIIVTTKNNRKKSKKGLEITYNTSYSYEKLAKAPEYQTTYGQGTEWDTRYGVFGTWGAPYSQIDSILHPIGVRLPTVFPELANKKVKYEPFGQQNFENFYENGFVYENAFSVSGGNEKASLTAGFSRTANKGIVPENKINRTSFNIGGNAQLDNGFYLNGSLTYVNIDQRSPQLTSSIGNGPSAIEILPWTPNSYDLTNYPNTNPLTGGSVYDRVGIDNPYWSVKNSPFTSKVDRYYGKFTLGFDPFSWLNVQYTAGFNAYTDRRRSVNGKNGEIYPNGNVTDDNIYRQELDGNLLITATRDFGPDFSLRAIIGNNVNQRLTDRQLVFGDGIIVPGINDLDNTRIQQTFGGNLIKQRFMAFFGDFQLSYRNFAFLNVVARNDISSTLPKGNRSYFYPGVNGSFVFTELFKTNPAILSFGKIRLGYAVVGNEASPYQTQTVYNINPSFTHPGPVDILAPFNGVNAMTYSNRLGSATLKPEFIREFEAGTELRFLKDRIGIDLTYYRKISTSQIFTVDVAPSSGYLTRVVNLGKVRNEGIELGLDITPIQLSNGFKWNIYTAFTRNRNLVLDLGGATELYYSQANATNTIGSMHIVGQPYGLIRGSYYLRDDEGNLLINPATGKAILADRQGPVGNPNPKFTMGITNTFTYKGFTLGALFDWKQGGDLLSVSVAEMLSRGITRDNEDRNKVLVPVGVLGDPNTKMPILTADGQKQPNNIPISVNEYYFGTGAFSGSQGTADEFRVFDATVFRLREVSLAYQIPALWLAKTPFGSATISLSGRNLWYKAPNFPKYMNFDPEVNSLGAGNAQGFELVAVPTTKRYGVNLRFTF</sequence>
<dbReference type="InterPro" id="IPR012910">
    <property type="entry name" value="Plug_dom"/>
</dbReference>
<dbReference type="InterPro" id="IPR036942">
    <property type="entry name" value="Beta-barrel_TonB_sf"/>
</dbReference>
<dbReference type="Pfam" id="PF07715">
    <property type="entry name" value="Plug"/>
    <property type="match status" value="1"/>
</dbReference>
<dbReference type="RefSeq" id="WP_114404604.1">
    <property type="nucleotide sequence ID" value="NZ_QOWE01000003.1"/>
</dbReference>
<keyword evidence="2 7" id="KW-0813">Transport</keyword>
<dbReference type="AlphaFoldDB" id="A0A368JSR3"/>
<keyword evidence="5 7" id="KW-0472">Membrane</keyword>
<evidence type="ECO:0000256" key="4">
    <source>
        <dbReference type="ARBA" id="ARBA00022692"/>
    </source>
</evidence>
<feature type="signal peptide" evidence="8">
    <location>
        <begin position="1"/>
        <end position="20"/>
    </location>
</feature>
<dbReference type="InterPro" id="IPR037066">
    <property type="entry name" value="Plug_dom_sf"/>
</dbReference>
<evidence type="ECO:0000256" key="1">
    <source>
        <dbReference type="ARBA" id="ARBA00004571"/>
    </source>
</evidence>
<gene>
    <name evidence="10" type="ORF">DUE52_03580</name>
</gene>
<dbReference type="InterPro" id="IPR008969">
    <property type="entry name" value="CarboxyPept-like_regulatory"/>
</dbReference>
<proteinExistence type="inferred from homology"/>
<dbReference type="Gene3D" id="2.170.130.10">
    <property type="entry name" value="TonB-dependent receptor, plug domain"/>
    <property type="match status" value="1"/>
</dbReference>
<evidence type="ECO:0000313" key="10">
    <source>
        <dbReference type="EMBL" id="RCR70687.1"/>
    </source>
</evidence>
<dbReference type="PROSITE" id="PS52016">
    <property type="entry name" value="TONB_DEPENDENT_REC_3"/>
    <property type="match status" value="1"/>
</dbReference>
<dbReference type="InterPro" id="IPR023996">
    <property type="entry name" value="TonB-dep_OMP_SusC/RagA"/>
</dbReference>
<evidence type="ECO:0000313" key="11">
    <source>
        <dbReference type="Proteomes" id="UP000253383"/>
    </source>
</evidence>
<dbReference type="InterPro" id="IPR039426">
    <property type="entry name" value="TonB-dep_rcpt-like"/>
</dbReference>
<evidence type="ECO:0000256" key="6">
    <source>
        <dbReference type="ARBA" id="ARBA00023237"/>
    </source>
</evidence>
<keyword evidence="8" id="KW-0732">Signal</keyword>
<keyword evidence="4 7" id="KW-0812">Transmembrane</keyword>
<organism evidence="10 11">
    <name type="scientific">Larkinella punicea</name>
    <dbReference type="NCBI Taxonomy" id="2315727"/>
    <lineage>
        <taxon>Bacteria</taxon>
        <taxon>Pseudomonadati</taxon>
        <taxon>Bacteroidota</taxon>
        <taxon>Cytophagia</taxon>
        <taxon>Cytophagales</taxon>
        <taxon>Spirosomataceae</taxon>
        <taxon>Larkinella</taxon>
    </lineage>
</organism>
<dbReference type="Gene3D" id="2.60.40.1120">
    <property type="entry name" value="Carboxypeptidase-like, regulatory domain"/>
    <property type="match status" value="1"/>
</dbReference>
<name>A0A368JSR3_9BACT</name>
<evidence type="ECO:0000256" key="8">
    <source>
        <dbReference type="SAM" id="SignalP"/>
    </source>
</evidence>
<keyword evidence="6 7" id="KW-0998">Cell outer membrane</keyword>
<accession>A0A368JSR3</accession>
<protein>
    <submittedName>
        <fullName evidence="10">SusC/RagA family TonB-linked outer membrane protein</fullName>
    </submittedName>
</protein>